<dbReference type="GO" id="GO:0005576">
    <property type="term" value="C:extracellular region"/>
    <property type="evidence" value="ECO:0007669"/>
    <property type="project" value="UniProtKB-SubCell"/>
</dbReference>
<evidence type="ECO:0000256" key="1">
    <source>
        <dbReference type="ARBA" id="ARBA00000798"/>
    </source>
</evidence>
<name>A0A371BHL7_9SPHN</name>
<keyword evidence="5" id="KW-0964">Secreted</keyword>
<dbReference type="PROSITE" id="PS50035">
    <property type="entry name" value="PLD"/>
    <property type="match status" value="2"/>
</dbReference>
<evidence type="ECO:0000256" key="3">
    <source>
        <dbReference type="ARBA" id="ARBA00004613"/>
    </source>
</evidence>
<keyword evidence="12" id="KW-1185">Reference proteome</keyword>
<keyword evidence="7" id="KW-0378">Hydrolase</keyword>
<comment type="function">
    <text evidence="2">Could be a virulence factor.</text>
</comment>
<gene>
    <name evidence="11" type="ORF">DXH95_06800</name>
</gene>
<accession>A0A371BHL7</accession>
<dbReference type="EMBL" id="QRGP01000001">
    <property type="protein sequence ID" value="RDV07085.1"/>
    <property type="molecule type" value="Genomic_DNA"/>
</dbReference>
<dbReference type="SUPFAM" id="SSF56024">
    <property type="entry name" value="Phospholipase D/nuclease"/>
    <property type="match status" value="2"/>
</dbReference>
<evidence type="ECO:0000256" key="5">
    <source>
        <dbReference type="ARBA" id="ARBA00022525"/>
    </source>
</evidence>
<keyword evidence="8" id="KW-0443">Lipid metabolism</keyword>
<dbReference type="PANTHER" id="PTHR18896">
    <property type="entry name" value="PHOSPHOLIPASE D"/>
    <property type="match status" value="1"/>
</dbReference>
<dbReference type="PANTHER" id="PTHR18896:SF76">
    <property type="entry name" value="PHOSPHOLIPASE"/>
    <property type="match status" value="1"/>
</dbReference>
<evidence type="ECO:0000313" key="11">
    <source>
        <dbReference type="EMBL" id="RDV07085.1"/>
    </source>
</evidence>
<evidence type="ECO:0000313" key="12">
    <source>
        <dbReference type="Proteomes" id="UP000263833"/>
    </source>
</evidence>
<protein>
    <recommendedName>
        <fullName evidence="4">Phospholipase D</fullName>
    </recommendedName>
    <alternativeName>
        <fullName evidence="9">Choline phosphatase</fullName>
    </alternativeName>
</protein>
<evidence type="ECO:0000256" key="2">
    <source>
        <dbReference type="ARBA" id="ARBA00003145"/>
    </source>
</evidence>
<reference evidence="12" key="1">
    <citation type="submission" date="2018-08" db="EMBL/GenBank/DDBJ databases">
        <authorList>
            <person name="Kim S.-J."/>
            <person name="Jung G.-Y."/>
        </authorList>
    </citation>
    <scope>NUCLEOTIDE SEQUENCE [LARGE SCALE GENOMIC DNA]</scope>
    <source>
        <strain evidence="12">GY_G</strain>
    </source>
</reference>
<dbReference type="SMART" id="SM00155">
    <property type="entry name" value="PLDc"/>
    <property type="match status" value="2"/>
</dbReference>
<evidence type="ECO:0000256" key="6">
    <source>
        <dbReference type="ARBA" id="ARBA00022737"/>
    </source>
</evidence>
<dbReference type="AlphaFoldDB" id="A0A371BHL7"/>
<proteinExistence type="predicted"/>
<evidence type="ECO:0000256" key="9">
    <source>
        <dbReference type="ARBA" id="ARBA00029594"/>
    </source>
</evidence>
<comment type="catalytic activity">
    <reaction evidence="1">
        <text>a 1,2-diacyl-sn-glycero-3-phosphocholine + H2O = a 1,2-diacyl-sn-glycero-3-phosphate + choline + H(+)</text>
        <dbReference type="Rhea" id="RHEA:14445"/>
        <dbReference type="ChEBI" id="CHEBI:15354"/>
        <dbReference type="ChEBI" id="CHEBI:15377"/>
        <dbReference type="ChEBI" id="CHEBI:15378"/>
        <dbReference type="ChEBI" id="CHEBI:57643"/>
        <dbReference type="ChEBI" id="CHEBI:58608"/>
        <dbReference type="EC" id="3.1.4.4"/>
    </reaction>
</comment>
<sequence length="503" mass="56083">MAVQPSAAAKPVVEEGRNCWRIAHAGRVSVVVDAADYFHYVRELCEEAQNLLLFIGWDFDSRITLEPGDRSRRARLSGFFLRLARRNPRRRIAILKWRFGALKQFLNPTSAWTLARWAATRAIEFKFDGAHPAGCSHHQKIVIVDDCLAVCGGIDLASGRWDTPEHLDDDPKRLLPNGKPQAPWHDITMLMDGDVAAALGELARDRWDIAGGKPLPPVQTVEPQWPDDVPVLFENVDLAIARTRAPYGNVEEVREIETLYLDMIAAAQKFIYIENQYLTSAKIAAAIATRMREANPPDIVVIMPRSAEGWLEQKAMDAARVQLARAIGKVDKGDRFRIYVPVTKGGTDIYVHAKLMIVDDRLLRIGSANLNNRSLGLDSECDMVLDCALPANKGSEKAIAALRTRLLAEHLGAEEKSVAETFALSGSLVDTVEALRGAGKTLELLDLEKPGPLDKLIAENELLDPEHSEGFLEPLQQRGLRKRWREGRARVAKRLARRRATSR</sequence>
<evidence type="ECO:0000256" key="8">
    <source>
        <dbReference type="ARBA" id="ARBA00023098"/>
    </source>
</evidence>
<feature type="domain" description="PLD phosphodiesterase" evidence="10">
    <location>
        <begin position="137"/>
        <end position="160"/>
    </location>
</feature>
<evidence type="ECO:0000259" key="10">
    <source>
        <dbReference type="PROSITE" id="PS50035"/>
    </source>
</evidence>
<dbReference type="InterPro" id="IPR015679">
    <property type="entry name" value="PLipase_D_fam"/>
</dbReference>
<dbReference type="RefSeq" id="WP_115548631.1">
    <property type="nucleotide sequence ID" value="NZ_QRGP01000001.1"/>
</dbReference>
<dbReference type="Proteomes" id="UP000263833">
    <property type="component" value="Unassembled WGS sequence"/>
</dbReference>
<dbReference type="GO" id="GO:0009395">
    <property type="term" value="P:phospholipid catabolic process"/>
    <property type="evidence" value="ECO:0007669"/>
    <property type="project" value="TreeGrafter"/>
</dbReference>
<dbReference type="CDD" id="cd09143">
    <property type="entry name" value="PLDc_vPLD1_2_like_bac_2"/>
    <property type="match status" value="1"/>
</dbReference>
<dbReference type="OrthoDB" id="8828485at2"/>
<comment type="caution">
    <text evidence="11">The sequence shown here is derived from an EMBL/GenBank/DDBJ whole genome shotgun (WGS) entry which is preliminary data.</text>
</comment>
<keyword evidence="6" id="KW-0677">Repeat</keyword>
<dbReference type="CDD" id="cd09140">
    <property type="entry name" value="PLDc_vPLD1_2_like_bac_1"/>
    <property type="match status" value="1"/>
</dbReference>
<dbReference type="Pfam" id="PF13091">
    <property type="entry name" value="PLDc_2"/>
    <property type="match status" value="1"/>
</dbReference>
<dbReference type="GO" id="GO:0004630">
    <property type="term" value="F:phospholipase D activity"/>
    <property type="evidence" value="ECO:0007669"/>
    <property type="project" value="UniProtKB-EC"/>
</dbReference>
<comment type="subcellular location">
    <subcellularLocation>
        <location evidence="3">Secreted</location>
    </subcellularLocation>
</comment>
<feature type="domain" description="PLD phosphodiesterase" evidence="10">
    <location>
        <begin position="347"/>
        <end position="374"/>
    </location>
</feature>
<dbReference type="Gene3D" id="3.30.870.10">
    <property type="entry name" value="Endonuclease Chain A"/>
    <property type="match status" value="2"/>
</dbReference>
<evidence type="ECO:0000256" key="7">
    <source>
        <dbReference type="ARBA" id="ARBA00022801"/>
    </source>
</evidence>
<dbReference type="InterPro" id="IPR025202">
    <property type="entry name" value="PLD-like_dom"/>
</dbReference>
<evidence type="ECO:0000256" key="4">
    <source>
        <dbReference type="ARBA" id="ARBA00018392"/>
    </source>
</evidence>
<dbReference type="InterPro" id="IPR001736">
    <property type="entry name" value="PLipase_D/transphosphatidylase"/>
</dbReference>
<organism evidence="11 12">
    <name type="scientific">Sphingorhabdus pulchriflava</name>
    <dbReference type="NCBI Taxonomy" id="2292257"/>
    <lineage>
        <taxon>Bacteria</taxon>
        <taxon>Pseudomonadati</taxon>
        <taxon>Pseudomonadota</taxon>
        <taxon>Alphaproteobacteria</taxon>
        <taxon>Sphingomonadales</taxon>
        <taxon>Sphingomonadaceae</taxon>
        <taxon>Sphingorhabdus</taxon>
    </lineage>
</organism>